<feature type="region of interest" description="Disordered" evidence="12">
    <location>
        <begin position="898"/>
        <end position="1012"/>
    </location>
</feature>
<feature type="compositionally biased region" description="Polar residues" evidence="12">
    <location>
        <begin position="953"/>
        <end position="962"/>
    </location>
</feature>
<feature type="compositionally biased region" description="Basic residues" evidence="12">
    <location>
        <begin position="900"/>
        <end position="912"/>
    </location>
</feature>
<dbReference type="EC" id="3.1.4.11" evidence="3 11"/>
<feature type="domain" description="PI-PLC Y-box" evidence="14">
    <location>
        <begin position="591"/>
        <end position="705"/>
    </location>
</feature>
<dbReference type="SUPFAM" id="SSF47473">
    <property type="entry name" value="EF-hand"/>
    <property type="match status" value="1"/>
</dbReference>
<keyword evidence="5" id="KW-0479">Metal-binding</keyword>
<keyword evidence="8 11" id="KW-0443">Lipid metabolism</keyword>
<dbReference type="InterPro" id="IPR001711">
    <property type="entry name" value="PLipase_C_Pinositol-sp_Y"/>
</dbReference>
<dbReference type="SUPFAM" id="SSF49562">
    <property type="entry name" value="C2 domain (Calcium/lipid-binding domain, CaLB)"/>
    <property type="match status" value="1"/>
</dbReference>
<keyword evidence="11" id="KW-0378">Hydrolase</keyword>
<accession>A0A8C7PTQ7</accession>
<dbReference type="PRINTS" id="PR00390">
    <property type="entry name" value="PHPHLIPASEC"/>
</dbReference>
<dbReference type="FunFam" id="2.30.29.30:FF:000063">
    <property type="entry name" value="Phosphoinositide phospholipase C"/>
    <property type="match status" value="1"/>
</dbReference>
<dbReference type="InterPro" id="IPR035892">
    <property type="entry name" value="C2_domain_sf"/>
</dbReference>
<feature type="domain" description="EF-hand" evidence="15">
    <location>
        <begin position="290"/>
        <end position="326"/>
    </location>
</feature>
<sequence>MTAPSPRSSRLSLTTTPPMAAIFPRLSLTSTPVMATSSTVKSGSPSFASLSPGLFSPCLSSLSAERRTSSPFSRSSSRSPTPSIMTSPKLWQKTSISRLAEEFFWIGGSVVAQPKWRLGQYVERCMCTMQTGTQMTKLKGKKKGLVRFFYLDEHKSCIRWRPSRKHDKAKITIDSIHEVCEGKKSEIFQRYADSCFDPNCCFSIYHGDHVESLDLVSTNGDEARTWITGLKYLMAGISDEDSLAKRQRKRDQYPLLCHYGQTFSEADKNGDGNLSLGEVLQLLHKLNVNLPRQKVREMFKKADTDDNQGSLAFEEFCTFYKMMSTRRGLYLIMLSYSNNKEFMDLNDLVRFMENEQKMAGVTREYCLEIVSQFEPCSQNLQNMVLGIDGFTNYMRSPAGDIFKPDHHRVHQDMTQPLCNYFIASSHNTYLTGDQLLSESRVDMYAYVLQAGCRCVEVDCWDGPDGEPIVHHGYTLTSKILFKDVIETVNKYAFTKNQYPVILSIENHCTVPQQKKMAEYLLEVLQDKVDLSTVNMNEFRKLPSPELLKGKVLVKGKKLPANIDGDAEEGDVLRVKYQCFEKGKTMRLSRALSDLVKYTKSVRVHDIETQAYMTSWQVSSLNESIVNQIMALKPAQLVRLNQRQLLRVYPSNYRVDSSNFNPQPFWNAGCHMVALNYQTEGRMLELNRAKFSTNGNCGYLLKPRCMNKGFFNPTLEDPLPGQSKTQLVLKIISGQQLPKPKDSMLGDRGEIIDPFVEVEIIGLPIDCCKQQTRVVDDNGFNPMWEESLVFTLHMTQIALVRFQVWDHDPIGQNFIGQRTIAFVSMMPGYRHVYLEGMEEASIFVHVAVNDITGKVGLSTGLSFCFTCIAGIFLTASQFTAHFLLNSTLDESMSCFLSRRLSQPRRKGRPRSQRRSPCTSPLTHQRTSVSGTARTWTPTPRRAAGTAAFRRTLETPASQRPSDTSRTKARSRSVPRKQHTSPITPVVNRRAAVHWQPQTPSPPPQNHCRYGHQPIPNGLYLSDSDSSSGGSIDSLRLELMPSRVPVSGQREVGTLQREMNALFDQKMKEIRCKSPLFFYGKCDSYYTISYSVIISQLESMLVLKMYCFFESQSMCTCMLRSSTLQNQC</sequence>
<dbReference type="InterPro" id="IPR001849">
    <property type="entry name" value="PH_domain"/>
</dbReference>
<feature type="compositionally biased region" description="Low complexity" evidence="12">
    <location>
        <begin position="929"/>
        <end position="948"/>
    </location>
</feature>
<evidence type="ECO:0000256" key="3">
    <source>
        <dbReference type="ARBA" id="ARBA00012368"/>
    </source>
</evidence>
<dbReference type="InterPro" id="IPR011993">
    <property type="entry name" value="PH-like_dom_sf"/>
</dbReference>
<keyword evidence="7 11" id="KW-0442">Lipid degradation</keyword>
<dbReference type="PROSITE" id="PS50222">
    <property type="entry name" value="EF_HAND_2"/>
    <property type="match status" value="2"/>
</dbReference>
<feature type="compositionally biased region" description="Low complexity" evidence="12">
    <location>
        <begin position="69"/>
        <end position="87"/>
    </location>
</feature>
<evidence type="ECO:0000256" key="5">
    <source>
        <dbReference type="ARBA" id="ARBA00022723"/>
    </source>
</evidence>
<dbReference type="SMART" id="SM00233">
    <property type="entry name" value="PH"/>
    <property type="match status" value="1"/>
</dbReference>
<dbReference type="Gene3D" id="2.30.29.30">
    <property type="entry name" value="Pleckstrin-homology domain (PH domain)/Phosphotyrosine-binding domain (PTB)"/>
    <property type="match status" value="1"/>
</dbReference>
<dbReference type="SMART" id="SM00149">
    <property type="entry name" value="PLCYc"/>
    <property type="match status" value="1"/>
</dbReference>
<feature type="compositionally biased region" description="Basic residues" evidence="12">
    <location>
        <begin position="965"/>
        <end position="977"/>
    </location>
</feature>
<comment type="catalytic activity">
    <reaction evidence="10">
        <text>a 1,2-diacyl-sn-glycero-3-phospho-(1D-myo-inositol-4,5-bisphosphate) + H2O = 1D-myo-inositol 1,4,5-trisphosphate + a 1,2-diacyl-sn-glycerol + H(+)</text>
        <dbReference type="Rhea" id="RHEA:33179"/>
        <dbReference type="ChEBI" id="CHEBI:15377"/>
        <dbReference type="ChEBI" id="CHEBI:15378"/>
        <dbReference type="ChEBI" id="CHEBI:17815"/>
        <dbReference type="ChEBI" id="CHEBI:58456"/>
        <dbReference type="ChEBI" id="CHEBI:203600"/>
        <dbReference type="EC" id="3.1.4.11"/>
    </reaction>
    <physiologicalReaction direction="left-to-right" evidence="10">
        <dbReference type="Rhea" id="RHEA:33180"/>
    </physiologicalReaction>
</comment>
<dbReference type="Pfam" id="PF00168">
    <property type="entry name" value="C2"/>
    <property type="match status" value="1"/>
</dbReference>
<feature type="compositionally biased region" description="Polar residues" evidence="12">
    <location>
        <begin position="916"/>
        <end position="928"/>
    </location>
</feature>
<dbReference type="Gene3D" id="1.10.238.10">
    <property type="entry name" value="EF-hand"/>
    <property type="match status" value="2"/>
</dbReference>
<feature type="region of interest" description="Disordered" evidence="12">
    <location>
        <begin position="66"/>
        <end position="87"/>
    </location>
</feature>
<dbReference type="GeneTree" id="ENSGT00940000158374"/>
<evidence type="ECO:0000313" key="16">
    <source>
        <dbReference type="Ensembl" id="ENSOMYP00000027141.2"/>
    </source>
</evidence>
<dbReference type="InterPro" id="IPR011992">
    <property type="entry name" value="EF-hand-dom_pair"/>
</dbReference>
<evidence type="ECO:0000256" key="11">
    <source>
        <dbReference type="RuleBase" id="RU361133"/>
    </source>
</evidence>
<evidence type="ECO:0000256" key="9">
    <source>
        <dbReference type="ARBA" id="ARBA00023224"/>
    </source>
</evidence>
<dbReference type="GO" id="GO:0004435">
    <property type="term" value="F:phosphatidylinositol-4,5-bisphosphate phospholipase C activity"/>
    <property type="evidence" value="ECO:0007669"/>
    <property type="project" value="UniProtKB-EC"/>
</dbReference>
<reference evidence="16" key="1">
    <citation type="submission" date="2020-07" db="EMBL/GenBank/DDBJ databases">
        <title>A long reads based de novo assembly of the rainbow trout Arlee double haploid line genome.</title>
        <authorList>
            <person name="Gao G."/>
            <person name="Palti Y."/>
        </authorList>
    </citation>
    <scope>NUCLEOTIDE SEQUENCE [LARGE SCALE GENOMIC DNA]</scope>
</reference>
<evidence type="ECO:0000256" key="1">
    <source>
        <dbReference type="ARBA" id="ARBA00001913"/>
    </source>
</evidence>
<dbReference type="GO" id="GO:0046488">
    <property type="term" value="P:phosphatidylinositol metabolic process"/>
    <property type="evidence" value="ECO:0007669"/>
    <property type="project" value="TreeGrafter"/>
</dbReference>
<dbReference type="Pfam" id="PF00387">
    <property type="entry name" value="PI-PLC-Y"/>
    <property type="match status" value="1"/>
</dbReference>
<feature type="domain" description="C2" evidence="13">
    <location>
        <begin position="706"/>
        <end position="835"/>
    </location>
</feature>
<dbReference type="GO" id="GO:0048015">
    <property type="term" value="P:phosphatidylinositol-mediated signaling"/>
    <property type="evidence" value="ECO:0007669"/>
    <property type="project" value="TreeGrafter"/>
</dbReference>
<dbReference type="SMART" id="SM00239">
    <property type="entry name" value="C2"/>
    <property type="match status" value="1"/>
</dbReference>
<evidence type="ECO:0000256" key="12">
    <source>
        <dbReference type="SAM" id="MobiDB-lite"/>
    </source>
</evidence>
<evidence type="ECO:0000259" key="15">
    <source>
        <dbReference type="PROSITE" id="PS50222"/>
    </source>
</evidence>
<dbReference type="AlphaFoldDB" id="A0A8C7PTQ7"/>
<comment type="cofactor">
    <cofactor evidence="1">
        <name>Ca(2+)</name>
        <dbReference type="ChEBI" id="CHEBI:29108"/>
    </cofactor>
</comment>
<evidence type="ECO:0000256" key="4">
    <source>
        <dbReference type="ARBA" id="ARBA00022490"/>
    </source>
</evidence>
<dbReference type="InterPro" id="IPR017946">
    <property type="entry name" value="PLC-like_Pdiesterase_TIM-brl"/>
</dbReference>
<dbReference type="Gene3D" id="3.20.20.190">
    <property type="entry name" value="Phosphatidylinositol (PI) phosphodiesterase"/>
    <property type="match status" value="1"/>
</dbReference>
<keyword evidence="6" id="KW-0106">Calcium</keyword>
<dbReference type="GO" id="GO:0005509">
    <property type="term" value="F:calcium ion binding"/>
    <property type="evidence" value="ECO:0007669"/>
    <property type="project" value="InterPro"/>
</dbReference>
<dbReference type="GO" id="GO:0005737">
    <property type="term" value="C:cytoplasm"/>
    <property type="evidence" value="ECO:0007669"/>
    <property type="project" value="UniProtKB-SubCell"/>
</dbReference>
<dbReference type="InterPro" id="IPR002048">
    <property type="entry name" value="EF_hand_dom"/>
</dbReference>
<dbReference type="PROSITE" id="PS50008">
    <property type="entry name" value="PIPLC_Y_DOMAIN"/>
    <property type="match status" value="1"/>
</dbReference>
<dbReference type="InterPro" id="IPR015359">
    <property type="entry name" value="PLC_EF-hand-like"/>
</dbReference>
<dbReference type="Pfam" id="PF16457">
    <property type="entry name" value="PH_12"/>
    <property type="match status" value="1"/>
</dbReference>
<dbReference type="Gene3D" id="2.60.40.150">
    <property type="entry name" value="C2 domain"/>
    <property type="match status" value="1"/>
</dbReference>
<dbReference type="CDD" id="cd00275">
    <property type="entry name" value="C2_PLC_like"/>
    <property type="match status" value="1"/>
</dbReference>
<evidence type="ECO:0000256" key="8">
    <source>
        <dbReference type="ARBA" id="ARBA00023098"/>
    </source>
</evidence>
<evidence type="ECO:0000256" key="10">
    <source>
        <dbReference type="ARBA" id="ARBA00023674"/>
    </source>
</evidence>
<evidence type="ECO:0000259" key="13">
    <source>
        <dbReference type="PROSITE" id="PS50004"/>
    </source>
</evidence>
<dbReference type="GO" id="GO:0051209">
    <property type="term" value="P:release of sequestered calcium ion into cytosol"/>
    <property type="evidence" value="ECO:0007669"/>
    <property type="project" value="TreeGrafter"/>
</dbReference>
<dbReference type="GO" id="GO:0016042">
    <property type="term" value="P:lipid catabolic process"/>
    <property type="evidence" value="ECO:0007669"/>
    <property type="project" value="UniProtKB-KW"/>
</dbReference>
<dbReference type="SMART" id="SM00054">
    <property type="entry name" value="EFh"/>
    <property type="match status" value="2"/>
</dbReference>
<evidence type="ECO:0000313" key="17">
    <source>
        <dbReference type="Proteomes" id="UP000694395"/>
    </source>
</evidence>
<protein>
    <recommendedName>
        <fullName evidence="3 11">Phosphoinositide phospholipase C</fullName>
        <ecNumber evidence="3 11">3.1.4.11</ecNumber>
    </recommendedName>
</protein>
<proteinExistence type="predicted"/>
<dbReference type="Pfam" id="PF00388">
    <property type="entry name" value="PI-PLC-X"/>
    <property type="match status" value="1"/>
</dbReference>
<feature type="domain" description="EF-hand" evidence="15">
    <location>
        <begin position="261"/>
        <end position="289"/>
    </location>
</feature>
<dbReference type="PANTHER" id="PTHR10336">
    <property type="entry name" value="PHOSPHOINOSITIDE-SPECIFIC PHOSPHOLIPASE C FAMILY PROTEIN"/>
    <property type="match status" value="1"/>
</dbReference>
<dbReference type="InterPro" id="IPR018247">
    <property type="entry name" value="EF_Hand_1_Ca_BS"/>
</dbReference>
<dbReference type="PROSITE" id="PS00018">
    <property type="entry name" value="EF_HAND_1"/>
    <property type="match status" value="1"/>
</dbReference>
<dbReference type="SUPFAM" id="SSF51695">
    <property type="entry name" value="PLC-like phosphodiesterases"/>
    <property type="match status" value="1"/>
</dbReference>
<keyword evidence="9" id="KW-0807">Transducer</keyword>
<keyword evidence="17" id="KW-1185">Reference proteome</keyword>
<dbReference type="InterPro" id="IPR000008">
    <property type="entry name" value="C2_dom"/>
</dbReference>
<keyword evidence="4" id="KW-0963">Cytoplasm</keyword>
<dbReference type="PROSITE" id="PS50007">
    <property type="entry name" value="PIPLC_X_DOMAIN"/>
    <property type="match status" value="1"/>
</dbReference>
<evidence type="ECO:0000256" key="2">
    <source>
        <dbReference type="ARBA" id="ARBA00004496"/>
    </source>
</evidence>
<dbReference type="InterPro" id="IPR001192">
    <property type="entry name" value="PI-PLC_fam"/>
</dbReference>
<dbReference type="Pfam" id="PF09279">
    <property type="entry name" value="EF-hand_like"/>
    <property type="match status" value="1"/>
</dbReference>
<dbReference type="Proteomes" id="UP000694395">
    <property type="component" value="Chromosome 7"/>
</dbReference>
<dbReference type="SUPFAM" id="SSF50729">
    <property type="entry name" value="PH domain-like"/>
    <property type="match status" value="1"/>
</dbReference>
<name>A0A8C7PTQ7_ONCMY</name>
<dbReference type="PROSITE" id="PS50004">
    <property type="entry name" value="C2"/>
    <property type="match status" value="1"/>
</dbReference>
<reference evidence="16" key="3">
    <citation type="submission" date="2025-09" db="UniProtKB">
        <authorList>
            <consortium name="Ensembl"/>
        </authorList>
    </citation>
    <scope>IDENTIFICATION</scope>
</reference>
<comment type="subcellular location">
    <subcellularLocation>
        <location evidence="2">Cytoplasm</location>
    </subcellularLocation>
</comment>
<dbReference type="InterPro" id="IPR000909">
    <property type="entry name" value="PLipase_C_PInositol-sp_X_dom"/>
</dbReference>
<dbReference type="SMART" id="SM00148">
    <property type="entry name" value="PLCXc"/>
    <property type="match status" value="1"/>
</dbReference>
<dbReference type="FunFam" id="3.20.20.190:FF:000037">
    <property type="entry name" value="Phosphoinositide phospholipase C"/>
    <property type="match status" value="1"/>
</dbReference>
<dbReference type="FunFam" id="2.60.40.150:FF:000018">
    <property type="entry name" value="Phosphoinositide phospholipase C"/>
    <property type="match status" value="1"/>
</dbReference>
<evidence type="ECO:0000259" key="14">
    <source>
        <dbReference type="PROSITE" id="PS50008"/>
    </source>
</evidence>
<dbReference type="PANTHER" id="PTHR10336:SF146">
    <property type="entry name" value="PHOSPHOINOSITIDE PHOSPHOLIPASE C"/>
    <property type="match status" value="1"/>
</dbReference>
<dbReference type="FunFam" id="1.10.238.10:FF:000005">
    <property type="entry name" value="Phosphoinositide phospholipase C"/>
    <property type="match status" value="1"/>
</dbReference>
<organism evidence="16 17">
    <name type="scientific">Oncorhynchus mykiss</name>
    <name type="common">Rainbow trout</name>
    <name type="synonym">Salmo gairdneri</name>
    <dbReference type="NCBI Taxonomy" id="8022"/>
    <lineage>
        <taxon>Eukaryota</taxon>
        <taxon>Metazoa</taxon>
        <taxon>Chordata</taxon>
        <taxon>Craniata</taxon>
        <taxon>Vertebrata</taxon>
        <taxon>Euteleostomi</taxon>
        <taxon>Actinopterygii</taxon>
        <taxon>Neopterygii</taxon>
        <taxon>Teleostei</taxon>
        <taxon>Protacanthopterygii</taxon>
        <taxon>Salmoniformes</taxon>
        <taxon>Salmonidae</taxon>
        <taxon>Salmoninae</taxon>
        <taxon>Oncorhynchus</taxon>
    </lineage>
</organism>
<reference evidence="16" key="2">
    <citation type="submission" date="2025-08" db="UniProtKB">
        <authorList>
            <consortium name="Ensembl"/>
        </authorList>
    </citation>
    <scope>IDENTIFICATION</scope>
</reference>
<dbReference type="Ensembl" id="ENSOMYT00000029669.2">
    <property type="protein sequence ID" value="ENSOMYP00000027141.2"/>
    <property type="gene ID" value="ENSOMYG00000012506.2"/>
</dbReference>
<evidence type="ECO:0000256" key="6">
    <source>
        <dbReference type="ARBA" id="ARBA00022837"/>
    </source>
</evidence>
<evidence type="ECO:0000256" key="7">
    <source>
        <dbReference type="ARBA" id="ARBA00022963"/>
    </source>
</evidence>